<protein>
    <submittedName>
        <fullName evidence="1">Uncharacterized protein</fullName>
    </submittedName>
</protein>
<accession>A0A0D7E0S9</accession>
<organism evidence="1 2">
    <name type="scientific">Stutzerimonas stutzeri</name>
    <name type="common">Pseudomonas stutzeri</name>
    <dbReference type="NCBI Taxonomy" id="316"/>
    <lineage>
        <taxon>Bacteria</taxon>
        <taxon>Pseudomonadati</taxon>
        <taxon>Pseudomonadota</taxon>
        <taxon>Gammaproteobacteria</taxon>
        <taxon>Pseudomonadales</taxon>
        <taxon>Pseudomonadaceae</taxon>
        <taxon>Stutzerimonas</taxon>
    </lineage>
</organism>
<dbReference type="Proteomes" id="UP000032439">
    <property type="component" value="Unassembled WGS sequence"/>
</dbReference>
<evidence type="ECO:0000313" key="2">
    <source>
        <dbReference type="Proteomes" id="UP000032439"/>
    </source>
</evidence>
<name>A0A0D7E0S9_STUST</name>
<reference evidence="1 2" key="1">
    <citation type="submission" date="2014-11" db="EMBL/GenBank/DDBJ databases">
        <title>Genomics and ecophysiology of heterotrophic nitrogen fixing bacteria isolated from estuarine surface water.</title>
        <authorList>
            <person name="Bentzon-Tilia M."/>
            <person name="Severin I."/>
            <person name="Hansen L.H."/>
            <person name="Riemann L."/>
        </authorList>
    </citation>
    <scope>NUCLEOTIDE SEQUENCE [LARGE SCALE GENOMIC DNA]</scope>
    <source>
        <strain evidence="1 2">BAL361</strain>
    </source>
</reference>
<dbReference type="AlphaFoldDB" id="A0A0D7E0S9"/>
<comment type="caution">
    <text evidence="1">The sequence shown here is derived from an EMBL/GenBank/DDBJ whole genome shotgun (WGS) entry which is preliminary data.</text>
</comment>
<dbReference type="EMBL" id="JXXD01000261">
    <property type="protein sequence ID" value="KIZ33242.1"/>
    <property type="molecule type" value="Genomic_DNA"/>
</dbReference>
<evidence type="ECO:0000313" key="1">
    <source>
        <dbReference type="EMBL" id="KIZ33242.1"/>
    </source>
</evidence>
<proteinExistence type="predicted"/>
<sequence>MQHTLVIHDGGLQLMCKCKTTQRSSITVIDRRFSINDVDAINQHHENEVYPITMNAFRSW</sequence>
<gene>
    <name evidence="1" type="ORF">LO50_21495</name>
</gene>